<organism evidence="2">
    <name type="scientific">Echinostoma caproni</name>
    <dbReference type="NCBI Taxonomy" id="27848"/>
    <lineage>
        <taxon>Eukaryota</taxon>
        <taxon>Metazoa</taxon>
        <taxon>Spiralia</taxon>
        <taxon>Lophotrochozoa</taxon>
        <taxon>Platyhelminthes</taxon>
        <taxon>Trematoda</taxon>
        <taxon>Digenea</taxon>
        <taxon>Plagiorchiida</taxon>
        <taxon>Echinostomata</taxon>
        <taxon>Echinostomatoidea</taxon>
        <taxon>Echinostomatidae</taxon>
        <taxon>Echinostoma</taxon>
    </lineage>
</organism>
<evidence type="ECO:0000256" key="1">
    <source>
        <dbReference type="SAM" id="MobiDB-lite"/>
    </source>
</evidence>
<dbReference type="AlphaFoldDB" id="A0A183AUY6"/>
<feature type="region of interest" description="Disordered" evidence="1">
    <location>
        <begin position="14"/>
        <end position="111"/>
    </location>
</feature>
<accession>A0A183AUY6</accession>
<feature type="compositionally biased region" description="Polar residues" evidence="1">
    <location>
        <begin position="54"/>
        <end position="89"/>
    </location>
</feature>
<dbReference type="PANTHER" id="PTHR22973">
    <property type="entry name" value="LD35087P"/>
    <property type="match status" value="1"/>
</dbReference>
<feature type="compositionally biased region" description="Polar residues" evidence="1">
    <location>
        <begin position="99"/>
        <end position="109"/>
    </location>
</feature>
<dbReference type="GO" id="GO:0000139">
    <property type="term" value="C:Golgi membrane"/>
    <property type="evidence" value="ECO:0007669"/>
    <property type="project" value="TreeGrafter"/>
</dbReference>
<name>A0A183AUY6_9TREM</name>
<evidence type="ECO:0000313" key="2">
    <source>
        <dbReference type="WBParaSite" id="ECPE_0001080401-mRNA-1"/>
    </source>
</evidence>
<protein>
    <submittedName>
        <fullName evidence="2">Ubiquitin-like domain-containing protein</fullName>
    </submittedName>
</protein>
<reference evidence="2" key="1">
    <citation type="submission" date="2016-06" db="UniProtKB">
        <authorList>
            <consortium name="WormBaseParasite"/>
        </authorList>
    </citation>
    <scope>IDENTIFICATION</scope>
</reference>
<proteinExistence type="predicted"/>
<dbReference type="PANTHER" id="PTHR22973:SF12">
    <property type="entry name" value="LD35087P"/>
    <property type="match status" value="1"/>
</dbReference>
<dbReference type="InterPro" id="IPR052269">
    <property type="entry name" value="Golgi-PI4KB_interaction"/>
</dbReference>
<dbReference type="WBParaSite" id="ECPE_0001080401-mRNA-1">
    <property type="protein sequence ID" value="ECPE_0001080401-mRNA-1"/>
    <property type="gene ID" value="ECPE_0001080401"/>
</dbReference>
<sequence>LNLQTKEQFETYAMQQYPSDPDKPDHITPAGWIPPESIASCPQGSDKANGAEINANTANPSDRPLSNLTTLPSANHTTTTTVATISSVEDPTEAGSEADISSSTQSAGNTAVVRAPSMWTRGEIREFKSNLVDTKDAIVQIGCGEVITVSSIDNLSEIRYGTFFPL</sequence>